<dbReference type="GO" id="GO:0016874">
    <property type="term" value="F:ligase activity"/>
    <property type="evidence" value="ECO:0007669"/>
    <property type="project" value="UniProtKB-KW"/>
</dbReference>
<comment type="subcellular location">
    <subcellularLocation>
        <location evidence="1">Membrane</location>
        <topology evidence="1">Multi-pass membrane protein</topology>
    </subcellularLocation>
</comment>
<dbReference type="InterPro" id="IPR011990">
    <property type="entry name" value="TPR-like_helical_dom_sf"/>
</dbReference>
<dbReference type="Gene3D" id="1.25.40.10">
    <property type="entry name" value="Tetratricopeptide repeat domain"/>
    <property type="match status" value="1"/>
</dbReference>
<organism evidence="7 8">
    <name type="scientific">Pedobacter ureilyticus</name>
    <dbReference type="NCBI Taxonomy" id="1393051"/>
    <lineage>
        <taxon>Bacteria</taxon>
        <taxon>Pseudomonadati</taxon>
        <taxon>Bacteroidota</taxon>
        <taxon>Sphingobacteriia</taxon>
        <taxon>Sphingobacteriales</taxon>
        <taxon>Sphingobacteriaceae</taxon>
        <taxon>Pedobacter</taxon>
    </lineage>
</organism>
<name>A0ABW9J3S5_9SPHI</name>
<feature type="transmembrane region" description="Helical" evidence="5">
    <location>
        <begin position="143"/>
        <end position="163"/>
    </location>
</feature>
<proteinExistence type="predicted"/>
<keyword evidence="2 5" id="KW-0812">Transmembrane</keyword>
<protein>
    <submittedName>
        <fullName evidence="7">O-antigen ligase family protein</fullName>
    </submittedName>
</protein>
<accession>A0ABW9J3S5</accession>
<evidence type="ECO:0000256" key="1">
    <source>
        <dbReference type="ARBA" id="ARBA00004141"/>
    </source>
</evidence>
<evidence type="ECO:0000256" key="5">
    <source>
        <dbReference type="SAM" id="Phobius"/>
    </source>
</evidence>
<feature type="transmembrane region" description="Helical" evidence="5">
    <location>
        <begin position="430"/>
        <end position="449"/>
    </location>
</feature>
<comment type="caution">
    <text evidence="7">The sequence shown here is derived from an EMBL/GenBank/DDBJ whole genome shotgun (WGS) entry which is preliminary data.</text>
</comment>
<feature type="transmembrane region" description="Helical" evidence="5">
    <location>
        <begin position="372"/>
        <end position="392"/>
    </location>
</feature>
<evidence type="ECO:0000256" key="4">
    <source>
        <dbReference type="ARBA" id="ARBA00023136"/>
    </source>
</evidence>
<evidence type="ECO:0000313" key="8">
    <source>
        <dbReference type="Proteomes" id="UP001517247"/>
    </source>
</evidence>
<dbReference type="PANTHER" id="PTHR37422">
    <property type="entry name" value="TEICHURONIC ACID BIOSYNTHESIS PROTEIN TUAE"/>
    <property type="match status" value="1"/>
</dbReference>
<feature type="transmembrane region" description="Helical" evidence="5">
    <location>
        <begin position="461"/>
        <end position="481"/>
    </location>
</feature>
<sequence length="677" mass="76440">MNKKPKKNASSVTPSLAEKPIDFSNSIVTTIITFYLLIEFTPKVEIQDQMGIHWLLLSILNILTIAYIASNKQSVINEKLSSFFRNSITIAYLSFFSIAGISLFIALNPTEGLIVYNRLFTATLAFLLVSFLLFNKINVLKNIALIISLITLLQGFDTVAQFYKGLGKVPIDALINSLQGTTGNKNVFAAAFVIKLPFIVYCILTREGFLKILAILGLALCILSVFLINARAAFLGIILELVIILFAIGYVNWREGQLRKHLVTSSYIVGILFISFFISQNSLKKATENNSETYGTVTSRLGSLSEQTTAESNIRLAYWEKSIELIKKSPFIGVGYGNWKLYTPLYTNTLLNDNVFSKHPHNDFLEIAGETGVPNALIFLSIFVLALVITIKQLISKHNLETKTIAVIAFAAICGYFVDAFFNFPAERPNIQLLFSLTLAILVINWLANKKLASKSTNTRPLLIFCMIATLLCLGSIYIHASVFKSSQSQYKVDNDLAAIDNIPNAMPKYKFDEVNQMFPKIPNIGENSETIGYKKAKYLQKEKRFDEAIKLLDSVHHQMPNLAYGDYLKCNIYLEEKKLDSAYKYGKKAAYAKPRHFYYFRMASYLAMVHKDAAEVKKLFAQYNKYRQDQQSYSYYAQSLFYSDYDKTEVKGIIMEGLKLYPNDALMLELLAKISK</sequence>
<feature type="transmembrane region" description="Helical" evidence="5">
    <location>
        <begin position="187"/>
        <end position="204"/>
    </location>
</feature>
<dbReference type="RefSeq" id="WP_138722303.1">
    <property type="nucleotide sequence ID" value="NZ_SSHJ02000005.1"/>
</dbReference>
<feature type="transmembrane region" description="Helical" evidence="5">
    <location>
        <begin position="90"/>
        <end position="107"/>
    </location>
</feature>
<feature type="transmembrane region" description="Helical" evidence="5">
    <location>
        <begin position="265"/>
        <end position="283"/>
    </location>
</feature>
<evidence type="ECO:0000256" key="3">
    <source>
        <dbReference type="ARBA" id="ARBA00022989"/>
    </source>
</evidence>
<dbReference type="SUPFAM" id="SSF48452">
    <property type="entry name" value="TPR-like"/>
    <property type="match status" value="1"/>
</dbReference>
<keyword evidence="8" id="KW-1185">Reference proteome</keyword>
<reference evidence="7 8" key="1">
    <citation type="submission" date="2024-12" db="EMBL/GenBank/DDBJ databases">
        <authorList>
            <person name="Hu S."/>
        </authorList>
    </citation>
    <scope>NUCLEOTIDE SEQUENCE [LARGE SCALE GENOMIC DNA]</scope>
    <source>
        <strain evidence="7 8">THG-T11</strain>
    </source>
</reference>
<keyword evidence="7" id="KW-0436">Ligase</keyword>
<feature type="transmembrane region" description="Helical" evidence="5">
    <location>
        <begin position="50"/>
        <end position="69"/>
    </location>
</feature>
<dbReference type="InterPro" id="IPR007016">
    <property type="entry name" value="O-antigen_ligase-rel_domated"/>
</dbReference>
<gene>
    <name evidence="7" type="ORF">E6A44_006310</name>
</gene>
<feature type="transmembrane region" description="Helical" evidence="5">
    <location>
        <begin position="21"/>
        <end position="38"/>
    </location>
</feature>
<keyword evidence="4 5" id="KW-0472">Membrane</keyword>
<feature type="domain" description="O-antigen ligase-related" evidence="6">
    <location>
        <begin position="217"/>
        <end position="380"/>
    </location>
</feature>
<dbReference type="Proteomes" id="UP001517247">
    <property type="component" value="Unassembled WGS sequence"/>
</dbReference>
<feature type="transmembrane region" description="Helical" evidence="5">
    <location>
        <begin position="113"/>
        <end position="134"/>
    </location>
</feature>
<feature type="transmembrane region" description="Helical" evidence="5">
    <location>
        <begin position="234"/>
        <end position="253"/>
    </location>
</feature>
<keyword evidence="3 5" id="KW-1133">Transmembrane helix</keyword>
<dbReference type="InterPro" id="IPR051533">
    <property type="entry name" value="WaaL-like"/>
</dbReference>
<dbReference type="Pfam" id="PF04932">
    <property type="entry name" value="Wzy_C"/>
    <property type="match status" value="1"/>
</dbReference>
<evidence type="ECO:0000259" key="6">
    <source>
        <dbReference type="Pfam" id="PF04932"/>
    </source>
</evidence>
<evidence type="ECO:0000313" key="7">
    <source>
        <dbReference type="EMBL" id="MFN0255178.1"/>
    </source>
</evidence>
<dbReference type="EMBL" id="SSHJ02000005">
    <property type="protein sequence ID" value="MFN0255178.1"/>
    <property type="molecule type" value="Genomic_DNA"/>
</dbReference>
<dbReference type="PANTHER" id="PTHR37422:SF13">
    <property type="entry name" value="LIPOPOLYSACCHARIDE BIOSYNTHESIS PROTEIN PA4999-RELATED"/>
    <property type="match status" value="1"/>
</dbReference>
<evidence type="ECO:0000256" key="2">
    <source>
        <dbReference type="ARBA" id="ARBA00022692"/>
    </source>
</evidence>
<feature type="transmembrane region" description="Helical" evidence="5">
    <location>
        <begin position="209"/>
        <end position="228"/>
    </location>
</feature>
<feature type="transmembrane region" description="Helical" evidence="5">
    <location>
        <begin position="404"/>
        <end position="424"/>
    </location>
</feature>